<feature type="chain" id="PRO_5004168677" evidence="2">
    <location>
        <begin position="27"/>
        <end position="1350"/>
    </location>
</feature>
<reference evidence="4" key="1">
    <citation type="journal article" date="2010" name="Environ. Microbiol.">
        <title>The genome of Syntrophomonas wolfei: new insights into syntrophic metabolism and biohydrogen production.</title>
        <authorList>
            <person name="Sieber J.R."/>
            <person name="Sims D.R."/>
            <person name="Han C."/>
            <person name="Kim E."/>
            <person name="Lykidis A."/>
            <person name="Lapidus A.L."/>
            <person name="McDonnald E."/>
            <person name="Rohlin L."/>
            <person name="Culley D.E."/>
            <person name="Gunsalus R."/>
            <person name="McInerney M.J."/>
        </authorList>
    </citation>
    <scope>NUCLEOTIDE SEQUENCE [LARGE SCALE GENOMIC DNA]</scope>
    <source>
        <strain evidence="4">DSM 2245B / Goettingen</strain>
    </source>
</reference>
<evidence type="ECO:0000313" key="4">
    <source>
        <dbReference type="Proteomes" id="UP000001968"/>
    </source>
</evidence>
<evidence type="ECO:0000313" key="3">
    <source>
        <dbReference type="EMBL" id="ABI67498.1"/>
    </source>
</evidence>
<feature type="signal peptide" evidence="2">
    <location>
        <begin position="1"/>
        <end position="26"/>
    </location>
</feature>
<dbReference type="OrthoDB" id="2083647at2"/>
<keyword evidence="1 2" id="KW-0732">Signal</keyword>
<evidence type="ECO:0000256" key="2">
    <source>
        <dbReference type="SAM" id="SignalP"/>
    </source>
</evidence>
<proteinExistence type="predicted"/>
<dbReference type="InterPro" id="IPR014755">
    <property type="entry name" value="Cu-Rt/internalin_Ig-like"/>
</dbReference>
<keyword evidence="4" id="KW-1185">Reference proteome</keyword>
<dbReference type="RefSeq" id="WP_011639609.1">
    <property type="nucleotide sequence ID" value="NC_008346.1"/>
</dbReference>
<organism evidence="3 4">
    <name type="scientific">Syntrophomonas wolfei subsp. wolfei (strain DSM 2245B / Goettingen)</name>
    <dbReference type="NCBI Taxonomy" id="335541"/>
    <lineage>
        <taxon>Bacteria</taxon>
        <taxon>Bacillati</taxon>
        <taxon>Bacillota</taxon>
        <taxon>Clostridia</taxon>
        <taxon>Eubacteriales</taxon>
        <taxon>Syntrophomonadaceae</taxon>
        <taxon>Syntrophomonas</taxon>
    </lineage>
</organism>
<name>Q0B0K6_SYNWW</name>
<dbReference type="STRING" id="335541.Swol_0143"/>
<dbReference type="Gene3D" id="2.60.40.1220">
    <property type="match status" value="2"/>
</dbReference>
<protein>
    <submittedName>
        <fullName evidence="3">Uncharacterized protein</fullName>
    </submittedName>
</protein>
<dbReference type="EMBL" id="CP000448">
    <property type="protein sequence ID" value="ABI67498.1"/>
    <property type="molecule type" value="Genomic_DNA"/>
</dbReference>
<evidence type="ECO:0000256" key="1">
    <source>
        <dbReference type="ARBA" id="ARBA00022729"/>
    </source>
</evidence>
<dbReference type="KEGG" id="swo:Swol_0143"/>
<dbReference type="HOGENOM" id="CLU_257728_0_0_9"/>
<accession>Q0B0K6</accession>
<dbReference type="Proteomes" id="UP000001968">
    <property type="component" value="Chromosome"/>
</dbReference>
<dbReference type="eggNOG" id="ENOG5033TRA">
    <property type="taxonomic scope" value="Bacteria"/>
</dbReference>
<sequence>MIKRRNYKVIALTLTFLMLFASVASAAIPTDSVIIGDKAYSIGYVTNPANAAEIQAALDNLGTGQLAYNIDGQTSGWTSIMEGTPLTADQITALPPITYKNDAGEVSNYAAGDGDLIPSGLAVSNVVADNGNITITVTGEGTPVEGDFTFVSRIGDAAKADLAVSNFNWTEATKTVTFTFAPFAATDTAQSIEIGWQYKDSKGWAAAFTVPAAEGLEITNLSAINTTTIKVTFSGEVTAEQMAVANYTVSKGTIESVAKTGDENKAVVLTVAGLNYEDALTVTVVKPAYTKDIKVPKISDLYELKIICDAPGNTIKSDGASMTMLTAQIIEKANNEPVKRDAQIQFSATLGSLSQPQVALQDGKASTQLRSIASPTSVTSVITGVVASAPGAEAFVGLNGQLIVNFTPEGVDPGSTTMVSAVSAGADQGDRFFVKFSGKIDATAYKAVVTSPTWIAAGKSIYGIKYVDGANAKQVIAIKDVYNLTDDTLMFVLDTDSPGSVQPTSNMLDAAYAGAGAPNFLRDNVNHTIVIPDNVTDLVVNSSNITFMMSDVTKPFVYGVEATTCMNVKVRFSEAIAEDLSEGAAGAINGKFTIDGKQLRYIAVPTQANIDAAKLANEIIVTDLKVGSWSGHDKEIANDNSRNMVYISIHKDFKLPSGTHGIQIANVGDWAGMTDKPQNIVTTQTFTFEVKPDTEAPTVTVEVQSPEQYLITFSKPVDTVTGKTVVDAVKIYTKEGYTASTKTALTQNVNSLAGDYVITIVDEEGMAVGAHLATTAPLTGVKRLLVECNRDWSVRQQGQATEKDNYWKSGLNPFTFVISNVESQTGVAMAETAIDKTLQYDGTSPNIDTAIDLYEKSPKKAYRGLTANTSGQFVFVKMTEPVQLVNSNGTAVSDPVTPNLQQDPTPAAYGATTGLPRQTYRFIFDANPDKVVVGSVALGTLAEDDTTFIIAPNSQLDAGTWTLYIEQISDDHGNTSATINRKVTVPQTAPTTTDTKVAWAAFDNNAALGATDYDYLYVKFTKVMKAYTANGVDATTNYKFRGYDLPEGSQVFRGIDNVTDDWDGVTIRMPKTAWDGLAGNFSTNMAVASNFQSSGDEALSGPFQFELTNNAGGSIADKDGLTGANKFEAVYINAGTALVGGKIVIQSVAKDDDPAPNADGDIDTIVVTTDQNSTTVAGDYIMVNGKKFITGGAAAAATQTFVANGAVTTGSVGPEEIAGTTSNGLVIKAANGSIITNLGKVVDAAGPAITVIGCVYGSSTITVTFSEAIDDSTVIPGDFNLGGTGLTGGTTISSVNTGTTANDNIIVLNLSAAQTPAVGQTLTVALSAPGVISDRKNVVSTQTVAISKTY</sequence>
<gene>
    <name evidence="3" type="ordered locus">Swol_0143</name>
</gene>